<keyword evidence="1" id="KW-0812">Transmembrane</keyword>
<sequence length="312" mass="33373">MAYVPQNTDHFIAFEVWLKAALFALGASIIGFVVYPTELGLEQGITTTVFVSGRLFWGALFVAAFIVATGNAASLFKLSRKGMQFAALRGLTVGLATILLYTYALSWADATPTIITVVGVAAITGTMIECRGKPDTSNIHVIIGTLAALYGALSVYDTGTQFDLWAFSFSAASGFIYGMLPLICRGDEANGTTTVAQYLTFGFVFSLVPVWLWNDVDAATLVQQFVAWPVIVSGCFCTGLAYVCIQYALAPTSSGNNLSSSWATILYGMEPVCAMLTSAVMMNEIIPTKATIFIIFYLILSFTAGAVITNSK</sequence>
<name>A0A2M8W5M2_9RHOB</name>
<dbReference type="SUPFAM" id="SSF103481">
    <property type="entry name" value="Multidrug resistance efflux transporter EmrE"/>
    <property type="match status" value="1"/>
</dbReference>
<dbReference type="RefSeq" id="WP_100368522.1">
    <property type="nucleotide sequence ID" value="NZ_PGTY01000002.1"/>
</dbReference>
<dbReference type="InterPro" id="IPR037185">
    <property type="entry name" value="EmrE-like"/>
</dbReference>
<dbReference type="Proteomes" id="UP000228531">
    <property type="component" value="Unassembled WGS sequence"/>
</dbReference>
<comment type="caution">
    <text evidence="2">The sequence shown here is derived from an EMBL/GenBank/DDBJ whole genome shotgun (WGS) entry which is preliminary data.</text>
</comment>
<keyword evidence="3" id="KW-1185">Reference proteome</keyword>
<dbReference type="EMBL" id="PGTY01000002">
    <property type="protein sequence ID" value="PJI86214.1"/>
    <property type="molecule type" value="Genomic_DNA"/>
</dbReference>
<protein>
    <recommendedName>
        <fullName evidence="4">EamA-like transporter family protein</fullName>
    </recommendedName>
</protein>
<dbReference type="AlphaFoldDB" id="A0A2M8W5M2"/>
<evidence type="ECO:0000313" key="3">
    <source>
        <dbReference type="Proteomes" id="UP000228531"/>
    </source>
</evidence>
<feature type="transmembrane region" description="Helical" evidence="1">
    <location>
        <begin position="288"/>
        <end position="308"/>
    </location>
</feature>
<evidence type="ECO:0000313" key="2">
    <source>
        <dbReference type="EMBL" id="PJI86214.1"/>
    </source>
</evidence>
<organism evidence="2 3">
    <name type="scientific">Yoonia maricola</name>
    <dbReference type="NCBI Taxonomy" id="420999"/>
    <lineage>
        <taxon>Bacteria</taxon>
        <taxon>Pseudomonadati</taxon>
        <taxon>Pseudomonadota</taxon>
        <taxon>Alphaproteobacteria</taxon>
        <taxon>Rhodobacterales</taxon>
        <taxon>Paracoccaceae</taxon>
        <taxon>Yoonia</taxon>
    </lineage>
</organism>
<feature type="transmembrane region" description="Helical" evidence="1">
    <location>
        <begin position="195"/>
        <end position="213"/>
    </location>
</feature>
<feature type="transmembrane region" description="Helical" evidence="1">
    <location>
        <begin position="262"/>
        <end position="282"/>
    </location>
</feature>
<feature type="transmembrane region" description="Helical" evidence="1">
    <location>
        <begin position="12"/>
        <end position="35"/>
    </location>
</feature>
<feature type="transmembrane region" description="Helical" evidence="1">
    <location>
        <begin position="110"/>
        <end position="127"/>
    </location>
</feature>
<proteinExistence type="predicted"/>
<keyword evidence="1" id="KW-0472">Membrane</keyword>
<keyword evidence="1" id="KW-1133">Transmembrane helix</keyword>
<feature type="transmembrane region" description="Helical" evidence="1">
    <location>
        <begin position="162"/>
        <end position="183"/>
    </location>
</feature>
<feature type="transmembrane region" description="Helical" evidence="1">
    <location>
        <begin position="86"/>
        <end position="104"/>
    </location>
</feature>
<reference evidence="2 3" key="1">
    <citation type="submission" date="2017-11" db="EMBL/GenBank/DDBJ databases">
        <title>Genomic Encyclopedia of Archaeal and Bacterial Type Strains, Phase II (KMG-II): From Individual Species to Whole Genera.</title>
        <authorList>
            <person name="Goeker M."/>
        </authorList>
    </citation>
    <scope>NUCLEOTIDE SEQUENCE [LARGE SCALE GENOMIC DNA]</scope>
    <source>
        <strain evidence="2 3">DSM 29128</strain>
    </source>
</reference>
<feature type="transmembrane region" description="Helical" evidence="1">
    <location>
        <begin position="139"/>
        <end position="156"/>
    </location>
</feature>
<evidence type="ECO:0008006" key="4">
    <source>
        <dbReference type="Google" id="ProtNLM"/>
    </source>
</evidence>
<gene>
    <name evidence="2" type="ORF">BC777_2581</name>
</gene>
<feature type="transmembrane region" description="Helical" evidence="1">
    <location>
        <begin position="225"/>
        <end position="250"/>
    </location>
</feature>
<evidence type="ECO:0000256" key="1">
    <source>
        <dbReference type="SAM" id="Phobius"/>
    </source>
</evidence>
<feature type="transmembrane region" description="Helical" evidence="1">
    <location>
        <begin position="55"/>
        <end position="74"/>
    </location>
</feature>
<accession>A0A2M8W5M2</accession>